<dbReference type="Proteomes" id="UP000053411">
    <property type="component" value="Unassembled WGS sequence"/>
</dbReference>
<dbReference type="VEuPathDB" id="FungiDB:Z520_00688"/>
<dbReference type="OrthoDB" id="3257095at2759"/>
<proteinExistence type="predicted"/>
<feature type="transmembrane region" description="Helical" evidence="6">
    <location>
        <begin position="284"/>
        <end position="308"/>
    </location>
</feature>
<dbReference type="EMBL" id="KN848062">
    <property type="protein sequence ID" value="KIY03996.1"/>
    <property type="molecule type" value="Genomic_DNA"/>
</dbReference>
<evidence type="ECO:0008006" key="9">
    <source>
        <dbReference type="Google" id="ProtNLM"/>
    </source>
</evidence>
<dbReference type="PANTHER" id="PTHR45649">
    <property type="entry name" value="AMINO-ACID PERMEASE BAT1"/>
    <property type="match status" value="1"/>
</dbReference>
<keyword evidence="4 6" id="KW-1133">Transmembrane helix</keyword>
<dbReference type="RefSeq" id="XP_016638118.1">
    <property type="nucleotide sequence ID" value="XM_016771208.1"/>
</dbReference>
<dbReference type="GO" id="GO:0016020">
    <property type="term" value="C:membrane"/>
    <property type="evidence" value="ECO:0007669"/>
    <property type="project" value="UniProtKB-SubCell"/>
</dbReference>
<dbReference type="Gene3D" id="1.20.1740.10">
    <property type="entry name" value="Amino acid/polyamine transporter I"/>
    <property type="match status" value="1"/>
</dbReference>
<evidence type="ECO:0000313" key="8">
    <source>
        <dbReference type="Proteomes" id="UP000053411"/>
    </source>
</evidence>
<protein>
    <recommendedName>
        <fullName evidence="9">Amino acid permease/ SLC12A domain-containing protein</fullName>
    </recommendedName>
</protein>
<organism evidence="7 8">
    <name type="scientific">Fonsecaea multimorphosa CBS 102226</name>
    <dbReference type="NCBI Taxonomy" id="1442371"/>
    <lineage>
        <taxon>Eukaryota</taxon>
        <taxon>Fungi</taxon>
        <taxon>Dikarya</taxon>
        <taxon>Ascomycota</taxon>
        <taxon>Pezizomycotina</taxon>
        <taxon>Eurotiomycetes</taxon>
        <taxon>Chaetothyriomycetidae</taxon>
        <taxon>Chaetothyriales</taxon>
        <taxon>Herpotrichiellaceae</taxon>
        <taxon>Fonsecaea</taxon>
    </lineage>
</organism>
<evidence type="ECO:0000256" key="2">
    <source>
        <dbReference type="ARBA" id="ARBA00022448"/>
    </source>
</evidence>
<keyword evidence="8" id="KW-1185">Reference proteome</keyword>
<evidence type="ECO:0000256" key="3">
    <source>
        <dbReference type="ARBA" id="ARBA00022692"/>
    </source>
</evidence>
<dbReference type="AlphaFoldDB" id="A0A0D2HQ40"/>
<feature type="transmembrane region" description="Helical" evidence="6">
    <location>
        <begin position="131"/>
        <end position="156"/>
    </location>
</feature>
<feature type="transmembrane region" description="Helical" evidence="6">
    <location>
        <begin position="86"/>
        <end position="110"/>
    </location>
</feature>
<accession>A0A0D2HQ40</accession>
<dbReference type="InterPro" id="IPR002293">
    <property type="entry name" value="AA/rel_permease1"/>
</dbReference>
<evidence type="ECO:0000256" key="1">
    <source>
        <dbReference type="ARBA" id="ARBA00004141"/>
    </source>
</evidence>
<evidence type="ECO:0000256" key="4">
    <source>
        <dbReference type="ARBA" id="ARBA00022989"/>
    </source>
</evidence>
<keyword evidence="3 6" id="KW-0812">Transmembrane</keyword>
<feature type="transmembrane region" description="Helical" evidence="6">
    <location>
        <begin position="176"/>
        <end position="195"/>
    </location>
</feature>
<dbReference type="Pfam" id="PF13520">
    <property type="entry name" value="AA_permease_2"/>
    <property type="match status" value="1"/>
</dbReference>
<name>A0A0D2HQ40_9EURO</name>
<gene>
    <name evidence="7" type="ORF">Z520_00688</name>
</gene>
<evidence type="ECO:0000256" key="5">
    <source>
        <dbReference type="ARBA" id="ARBA00023136"/>
    </source>
</evidence>
<dbReference type="GO" id="GO:0022857">
    <property type="term" value="F:transmembrane transporter activity"/>
    <property type="evidence" value="ECO:0007669"/>
    <property type="project" value="InterPro"/>
</dbReference>
<dbReference type="PIRSF" id="PIRSF006060">
    <property type="entry name" value="AA_transporter"/>
    <property type="match status" value="1"/>
</dbReference>
<comment type="subcellular location">
    <subcellularLocation>
        <location evidence="1">Membrane</location>
        <topology evidence="1">Multi-pass membrane protein</topology>
    </subcellularLocation>
</comment>
<feature type="transmembrane region" description="Helical" evidence="6">
    <location>
        <begin position="386"/>
        <end position="406"/>
    </location>
</feature>
<dbReference type="GeneID" id="27706434"/>
<dbReference type="PANTHER" id="PTHR45649:SF2">
    <property type="entry name" value="ACID PERMEASE, PUTATIVE-RELATED"/>
    <property type="match status" value="1"/>
</dbReference>
<feature type="transmembrane region" description="Helical" evidence="6">
    <location>
        <begin position="412"/>
        <end position="436"/>
    </location>
</feature>
<feature type="transmembrane region" description="Helical" evidence="6">
    <location>
        <begin position="49"/>
        <end position="66"/>
    </location>
</feature>
<sequence>MSKQAEVGALGEVVPESASDDVVMGEKQGTSRDVEDMKRMGKEQLFKRNFGFLSIFGFAMILMQTWQALLGTIVFGLGNGGTAGLIYLYIIVVVFFTLVNVSMAEMASMAPTAGGQYHWISEFAPRSQQKLLSFIVGWLCTLGWQSGVSIGCFLAATEIQGLIVLNNDSYVYERWHGTLLTIAIVLFVAFFNTFLAKHLPLVEGMVLCLHVGGFICILVPLWVLGPRGNSHEIWTVFEDGGNWGSTGLATLVGIITPATAFLGADAAVHMAEELRNASKTLPRVMIWTSIVNGALGFIMLVTFCYTLGDLDSVLSTPTGYPFIQVFYNATGSKGGATAMSCILVLSAVANGMTNMATASRQLFAFARDKGLPFHGWFAKVDPRFEIPVNAVLFTITFSVLFSLVNIGSTVAFNQILSLGVAALLSSYFISISCVMWRRVRNQPLLDRVFDLGRWGVPVNLASVAFLLLAFVMSFFPGTANPTPQTMNWSCLAYGSVLIIGGVYYVFWARHHYVGPVEYVRKSA</sequence>
<keyword evidence="2" id="KW-0813">Transport</keyword>
<feature type="transmembrane region" description="Helical" evidence="6">
    <location>
        <begin position="456"/>
        <end position="474"/>
    </location>
</feature>
<feature type="transmembrane region" description="Helical" evidence="6">
    <location>
        <begin position="486"/>
        <end position="506"/>
    </location>
</feature>
<evidence type="ECO:0000256" key="6">
    <source>
        <dbReference type="SAM" id="Phobius"/>
    </source>
</evidence>
<evidence type="ECO:0000313" key="7">
    <source>
        <dbReference type="EMBL" id="KIY03996.1"/>
    </source>
</evidence>
<reference evidence="7 8" key="1">
    <citation type="submission" date="2015-01" db="EMBL/GenBank/DDBJ databases">
        <title>The Genome Sequence of Fonsecaea multimorphosa CBS 102226.</title>
        <authorList>
            <consortium name="The Broad Institute Genomics Platform"/>
            <person name="Cuomo C."/>
            <person name="de Hoog S."/>
            <person name="Gorbushina A."/>
            <person name="Stielow B."/>
            <person name="Teixiera M."/>
            <person name="Abouelleil A."/>
            <person name="Chapman S.B."/>
            <person name="Priest M."/>
            <person name="Young S.K."/>
            <person name="Wortman J."/>
            <person name="Nusbaum C."/>
            <person name="Birren B."/>
        </authorList>
    </citation>
    <scope>NUCLEOTIDE SEQUENCE [LARGE SCALE GENOMIC DNA]</scope>
    <source>
        <strain evidence="7 8">CBS 102226</strain>
    </source>
</reference>
<feature type="transmembrane region" description="Helical" evidence="6">
    <location>
        <begin position="202"/>
        <end position="223"/>
    </location>
</feature>
<dbReference type="STRING" id="1442371.A0A0D2HQ40"/>
<feature type="transmembrane region" description="Helical" evidence="6">
    <location>
        <begin position="243"/>
        <end position="264"/>
    </location>
</feature>
<keyword evidence="5 6" id="KW-0472">Membrane</keyword>